<dbReference type="Pfam" id="PF03372">
    <property type="entry name" value="Exo_endo_phos"/>
    <property type="match status" value="1"/>
</dbReference>
<evidence type="ECO:0000259" key="1">
    <source>
        <dbReference type="Pfam" id="PF03372"/>
    </source>
</evidence>
<feature type="domain" description="Endonuclease/exonuclease/phosphatase" evidence="1">
    <location>
        <begin position="8"/>
        <end position="231"/>
    </location>
</feature>
<dbReference type="AlphaFoldDB" id="A0A6N8SIE6"/>
<dbReference type="EMBL" id="WUMK01000005">
    <property type="protein sequence ID" value="MXN46570.1"/>
    <property type="molecule type" value="Genomic_DNA"/>
</dbReference>
<dbReference type="Proteomes" id="UP000435802">
    <property type="component" value="Unassembled WGS sequence"/>
</dbReference>
<reference evidence="2 3" key="1">
    <citation type="submission" date="2019-12" db="EMBL/GenBank/DDBJ databases">
        <title>Shinella kummerowiae sp. nov., a symbiotic bacterium isolated from root nodules of the herbal legume Kummerowia stipulacea.</title>
        <authorList>
            <person name="Gao J."/>
        </authorList>
    </citation>
    <scope>NUCLEOTIDE SEQUENCE [LARGE SCALE GENOMIC DNA]</scope>
    <source>
        <strain evidence="2 3">CCBAU 25048</strain>
    </source>
</reference>
<sequence length="241" mass="26245">MGKLLRIATYNVHSCFGTDRKLDPARIAAVIAECEADIVALQEVDVSRARSGGIDQAQTIAGHLQMMSHFHPALHLEEERYGDALLTALPTRLVKADGLPSRGEPRGALWVEVPVEAVKLQIFVTHLGLLGAERVRQTEALIGPGWLGAPMPEEARVVLAGDMNAVARSASYRMVARRLRDVQVEAGGRPRPTFPSRLPLLRIDHLFVGEGIRVNGAFVHDSPLARRASDHLPLCADLEIA</sequence>
<dbReference type="Gene3D" id="3.60.10.10">
    <property type="entry name" value="Endonuclease/exonuclease/phosphatase"/>
    <property type="match status" value="1"/>
</dbReference>
<dbReference type="GO" id="GO:0016020">
    <property type="term" value="C:membrane"/>
    <property type="evidence" value="ECO:0007669"/>
    <property type="project" value="GOC"/>
</dbReference>
<name>A0A6N8SIE6_9HYPH</name>
<dbReference type="InterPro" id="IPR036691">
    <property type="entry name" value="Endo/exonu/phosph_ase_sf"/>
</dbReference>
<dbReference type="InterPro" id="IPR005135">
    <property type="entry name" value="Endo/exonuclease/phosphatase"/>
</dbReference>
<dbReference type="InterPro" id="IPR051916">
    <property type="entry name" value="GPI-anchor_lipid_remodeler"/>
</dbReference>
<dbReference type="PANTHER" id="PTHR14859">
    <property type="entry name" value="CALCOFLUOR WHITE HYPERSENSITIVE PROTEIN PRECURSOR"/>
    <property type="match status" value="1"/>
</dbReference>
<dbReference type="SUPFAM" id="SSF56219">
    <property type="entry name" value="DNase I-like"/>
    <property type="match status" value="1"/>
</dbReference>
<evidence type="ECO:0000313" key="2">
    <source>
        <dbReference type="EMBL" id="MXN46570.1"/>
    </source>
</evidence>
<protein>
    <submittedName>
        <fullName evidence="2">EEP domain-containing protein</fullName>
    </submittedName>
</protein>
<comment type="caution">
    <text evidence="2">The sequence shown here is derived from an EMBL/GenBank/DDBJ whole genome shotgun (WGS) entry which is preliminary data.</text>
</comment>
<proteinExistence type="predicted"/>
<dbReference type="GO" id="GO:0006506">
    <property type="term" value="P:GPI anchor biosynthetic process"/>
    <property type="evidence" value="ECO:0007669"/>
    <property type="project" value="TreeGrafter"/>
</dbReference>
<dbReference type="RefSeq" id="WP_160860098.1">
    <property type="nucleotide sequence ID" value="NZ_WUMK01000005.1"/>
</dbReference>
<gene>
    <name evidence="2" type="ORF">GR138_15350</name>
</gene>
<dbReference type="OrthoDB" id="9813425at2"/>
<accession>A0A6N8SIE6</accession>
<dbReference type="PANTHER" id="PTHR14859:SF15">
    <property type="entry name" value="ENDONUCLEASE_EXONUCLEASE_PHOSPHATASE DOMAIN-CONTAINING PROTEIN"/>
    <property type="match status" value="1"/>
</dbReference>
<keyword evidence="3" id="KW-1185">Reference proteome</keyword>
<evidence type="ECO:0000313" key="3">
    <source>
        <dbReference type="Proteomes" id="UP000435802"/>
    </source>
</evidence>
<organism evidence="2 3">
    <name type="scientific">Shinella kummerowiae</name>
    <dbReference type="NCBI Taxonomy" id="417745"/>
    <lineage>
        <taxon>Bacteria</taxon>
        <taxon>Pseudomonadati</taxon>
        <taxon>Pseudomonadota</taxon>
        <taxon>Alphaproteobacteria</taxon>
        <taxon>Hyphomicrobiales</taxon>
        <taxon>Rhizobiaceae</taxon>
        <taxon>Shinella</taxon>
    </lineage>
</organism>
<dbReference type="GO" id="GO:0003824">
    <property type="term" value="F:catalytic activity"/>
    <property type="evidence" value="ECO:0007669"/>
    <property type="project" value="InterPro"/>
</dbReference>